<feature type="domain" description="tRNA(Ile)-lysidine/2-thiocytidine synthase N-terminal" evidence="8">
    <location>
        <begin position="8"/>
        <end position="186"/>
    </location>
</feature>
<proteinExistence type="inferred from homology"/>
<dbReference type="EMBL" id="CP043026">
    <property type="protein sequence ID" value="QEH61210.1"/>
    <property type="molecule type" value="Genomic_DNA"/>
</dbReference>
<organism evidence="9 10">
    <name type="scientific">Spiroplasma chinense</name>
    <dbReference type="NCBI Taxonomy" id="216932"/>
    <lineage>
        <taxon>Bacteria</taxon>
        <taxon>Bacillati</taxon>
        <taxon>Mycoplasmatota</taxon>
        <taxon>Mollicutes</taxon>
        <taxon>Entomoplasmatales</taxon>
        <taxon>Spiroplasmataceae</taxon>
        <taxon>Spiroplasma</taxon>
    </lineage>
</organism>
<evidence type="ECO:0000256" key="5">
    <source>
        <dbReference type="ARBA" id="ARBA00048539"/>
    </source>
</evidence>
<evidence type="ECO:0000256" key="6">
    <source>
        <dbReference type="HAMAP-Rule" id="MF_01161"/>
    </source>
</evidence>
<comment type="similarity">
    <text evidence="6">Belongs to the tRNA(Ile)-lysidine synthase family.</text>
</comment>
<evidence type="ECO:0000256" key="1">
    <source>
        <dbReference type="ARBA" id="ARBA00022598"/>
    </source>
</evidence>
<evidence type="ECO:0000256" key="3">
    <source>
        <dbReference type="ARBA" id="ARBA00022741"/>
    </source>
</evidence>
<name>A0A5B9Y2H6_9MOLU</name>
<dbReference type="AlphaFoldDB" id="A0A5B9Y2H6"/>
<accession>A0A5B9Y2H6</accession>
<evidence type="ECO:0000256" key="4">
    <source>
        <dbReference type="ARBA" id="ARBA00022840"/>
    </source>
</evidence>
<dbReference type="GO" id="GO:0005524">
    <property type="term" value="F:ATP binding"/>
    <property type="evidence" value="ECO:0007669"/>
    <property type="project" value="UniProtKB-UniRule"/>
</dbReference>
<dbReference type="PANTHER" id="PTHR43033">
    <property type="entry name" value="TRNA(ILE)-LYSIDINE SYNTHASE-RELATED"/>
    <property type="match status" value="1"/>
</dbReference>
<dbReference type="KEGG" id="schi:SCHIN_v1c00120"/>
<sequence>MKIDTSKKYIVGLSGGPDSIYMLNELSKIIDNQNIIACHVNYNYRSDSNIDQQICEKFCKAKGIKLLIKNIEQSYDKLKENFESWAREQRYDMFYKVGKENGIDTILIAHNLNDDIETFLMQKQKNIKPKYYGINKNSSYKDLKIIRPIIEVKKSEILNSLKEQNITYAVDTTNSDTKYTRNKIRSELKEDDFFDLQGEKEKLNSDLETLNNLIKELGPTRIEIKLLKENSEFGERLIFQKIEECGLGHLFYKRKKSTLKEIYKQLVSNKSKIIIQIEDLEICKNNKYAYIYNKAVFKFFDMKIEEFDKDKYPFILNLNDFDKIDHSKDLRISNNFETLQNQLTYKGYPLIEVFNRNKIPEIERKFVIIIYNYYNKNVINNII</sequence>
<keyword evidence="2 6" id="KW-0819">tRNA processing</keyword>
<evidence type="ECO:0000256" key="2">
    <source>
        <dbReference type="ARBA" id="ARBA00022694"/>
    </source>
</evidence>
<dbReference type="InterPro" id="IPR014729">
    <property type="entry name" value="Rossmann-like_a/b/a_fold"/>
</dbReference>
<dbReference type="Gene3D" id="3.40.50.620">
    <property type="entry name" value="HUPs"/>
    <property type="match status" value="1"/>
</dbReference>
<keyword evidence="10" id="KW-1185">Reference proteome</keyword>
<keyword evidence="3 6" id="KW-0547">Nucleotide-binding</keyword>
<dbReference type="GO" id="GO:0006400">
    <property type="term" value="P:tRNA modification"/>
    <property type="evidence" value="ECO:0007669"/>
    <property type="project" value="UniProtKB-UniRule"/>
</dbReference>
<dbReference type="CDD" id="cd01992">
    <property type="entry name" value="TilS_N"/>
    <property type="match status" value="1"/>
</dbReference>
<dbReference type="EC" id="6.3.4.19" evidence="6"/>
<reference evidence="9 10" key="1">
    <citation type="submission" date="2019-08" db="EMBL/GenBank/DDBJ databases">
        <title>Complete genome sequence of Spiroplasma chinense CCH (DSM 19755).</title>
        <authorList>
            <person name="Shen H.-Y."/>
            <person name="Lin Y.-C."/>
            <person name="Chou L."/>
            <person name="Kuo C.-H."/>
        </authorList>
    </citation>
    <scope>NUCLEOTIDE SEQUENCE [LARGE SCALE GENOMIC DNA]</scope>
    <source>
        <strain evidence="9 10">CCH</strain>
    </source>
</reference>
<dbReference type="Proteomes" id="UP000323144">
    <property type="component" value="Chromosome"/>
</dbReference>
<dbReference type="InterPro" id="IPR012795">
    <property type="entry name" value="tRNA_Ile_lys_synt_N"/>
</dbReference>
<dbReference type="NCBIfam" id="TIGR02432">
    <property type="entry name" value="lysidine_TilS_N"/>
    <property type="match status" value="1"/>
</dbReference>
<feature type="binding site" evidence="6">
    <location>
        <begin position="14"/>
        <end position="19"/>
    </location>
    <ligand>
        <name>ATP</name>
        <dbReference type="ChEBI" id="CHEBI:30616"/>
    </ligand>
</feature>
<comment type="catalytic activity">
    <reaction evidence="5 6">
        <text>cytidine(34) in tRNA(Ile2) + L-lysine + ATP = lysidine(34) in tRNA(Ile2) + AMP + diphosphate + H(+)</text>
        <dbReference type="Rhea" id="RHEA:43744"/>
        <dbReference type="Rhea" id="RHEA-COMP:10625"/>
        <dbReference type="Rhea" id="RHEA-COMP:10670"/>
        <dbReference type="ChEBI" id="CHEBI:15378"/>
        <dbReference type="ChEBI" id="CHEBI:30616"/>
        <dbReference type="ChEBI" id="CHEBI:32551"/>
        <dbReference type="ChEBI" id="CHEBI:33019"/>
        <dbReference type="ChEBI" id="CHEBI:82748"/>
        <dbReference type="ChEBI" id="CHEBI:83665"/>
        <dbReference type="ChEBI" id="CHEBI:456215"/>
        <dbReference type="EC" id="6.3.4.19"/>
    </reaction>
</comment>
<comment type="subcellular location">
    <subcellularLocation>
        <location evidence="6">Cytoplasm</location>
    </subcellularLocation>
</comment>
<comment type="function">
    <text evidence="6">Ligates lysine onto the cytidine present at position 34 of the AUA codon-specific tRNA(Ile) that contains the anticodon CAU, in an ATP-dependent manner. Cytidine is converted to lysidine, thus changing the amino acid specificity of the tRNA from methionine to isoleucine.</text>
</comment>
<gene>
    <name evidence="6 9" type="primary">tilS</name>
    <name evidence="9" type="ORF">SCHIN_v1c00120</name>
</gene>
<dbReference type="HAMAP" id="MF_01161">
    <property type="entry name" value="tRNA_Ile_lys_synt"/>
    <property type="match status" value="1"/>
</dbReference>
<evidence type="ECO:0000259" key="8">
    <source>
        <dbReference type="Pfam" id="PF01171"/>
    </source>
</evidence>
<dbReference type="InterPro" id="IPR011063">
    <property type="entry name" value="TilS/TtcA_N"/>
</dbReference>
<comment type="domain">
    <text evidence="6">The N-terminal region contains the highly conserved SGGXDS motif, predicted to be a P-loop motif involved in ATP binding.</text>
</comment>
<dbReference type="GO" id="GO:0005737">
    <property type="term" value="C:cytoplasm"/>
    <property type="evidence" value="ECO:0007669"/>
    <property type="project" value="UniProtKB-SubCell"/>
</dbReference>
<dbReference type="PANTHER" id="PTHR43033:SF1">
    <property type="entry name" value="TRNA(ILE)-LYSIDINE SYNTHASE-RELATED"/>
    <property type="match status" value="1"/>
</dbReference>
<dbReference type="GO" id="GO:0032267">
    <property type="term" value="F:tRNA(Ile)-lysidine synthase activity"/>
    <property type="evidence" value="ECO:0007669"/>
    <property type="project" value="UniProtKB-EC"/>
</dbReference>
<protein>
    <recommendedName>
        <fullName evidence="6">tRNA(Ile)-lysidine synthase</fullName>
        <ecNumber evidence="6">6.3.4.19</ecNumber>
    </recommendedName>
    <alternativeName>
        <fullName evidence="6">tRNA(Ile)-2-lysyl-cytidine synthase</fullName>
    </alternativeName>
    <alternativeName>
        <fullName evidence="6">tRNA(Ile)-lysidine synthetase</fullName>
    </alternativeName>
</protein>
<dbReference type="RefSeq" id="WP_166507607.1">
    <property type="nucleotide sequence ID" value="NZ_CP043026.1"/>
</dbReference>
<feature type="coiled-coil region" evidence="7">
    <location>
        <begin position="61"/>
        <end position="88"/>
    </location>
</feature>
<dbReference type="InterPro" id="IPR012094">
    <property type="entry name" value="tRNA_Ile_lys_synt"/>
</dbReference>
<keyword evidence="4 6" id="KW-0067">ATP-binding</keyword>
<keyword evidence="7" id="KW-0175">Coiled coil</keyword>
<dbReference type="Pfam" id="PF01171">
    <property type="entry name" value="ATP_bind_3"/>
    <property type="match status" value="1"/>
</dbReference>
<evidence type="ECO:0000313" key="10">
    <source>
        <dbReference type="Proteomes" id="UP000323144"/>
    </source>
</evidence>
<evidence type="ECO:0000256" key="7">
    <source>
        <dbReference type="SAM" id="Coils"/>
    </source>
</evidence>
<dbReference type="SUPFAM" id="SSF52402">
    <property type="entry name" value="Adenine nucleotide alpha hydrolases-like"/>
    <property type="match status" value="1"/>
</dbReference>
<keyword evidence="1 6" id="KW-0436">Ligase</keyword>
<keyword evidence="6" id="KW-0963">Cytoplasm</keyword>
<evidence type="ECO:0000313" key="9">
    <source>
        <dbReference type="EMBL" id="QEH61210.1"/>
    </source>
</evidence>